<dbReference type="InterPro" id="IPR018376">
    <property type="entry name" value="Enoyl-CoA_hyd/isom_CS"/>
</dbReference>
<protein>
    <submittedName>
        <fullName evidence="4">Enoyl-CoA hydratase/carnithine racemase</fullName>
    </submittedName>
</protein>
<feature type="region of interest" description="Disordered" evidence="3">
    <location>
        <begin position="217"/>
        <end position="288"/>
    </location>
</feature>
<dbReference type="EMBL" id="FOVH01000013">
    <property type="protein sequence ID" value="SFP34378.1"/>
    <property type="molecule type" value="Genomic_DNA"/>
</dbReference>
<dbReference type="PROSITE" id="PS00166">
    <property type="entry name" value="ENOYL_COA_HYDRATASE"/>
    <property type="match status" value="1"/>
</dbReference>
<dbReference type="GO" id="GO:0003824">
    <property type="term" value="F:catalytic activity"/>
    <property type="evidence" value="ECO:0007669"/>
    <property type="project" value="InterPro"/>
</dbReference>
<evidence type="ECO:0000313" key="5">
    <source>
        <dbReference type="Proteomes" id="UP000183413"/>
    </source>
</evidence>
<dbReference type="GO" id="GO:0006635">
    <property type="term" value="P:fatty acid beta-oxidation"/>
    <property type="evidence" value="ECO:0007669"/>
    <property type="project" value="TreeGrafter"/>
</dbReference>
<dbReference type="Proteomes" id="UP000183413">
    <property type="component" value="Unassembled WGS sequence"/>
</dbReference>
<feature type="compositionally biased region" description="Basic and acidic residues" evidence="3">
    <location>
        <begin position="217"/>
        <end position="226"/>
    </location>
</feature>
<dbReference type="SUPFAM" id="SSF52096">
    <property type="entry name" value="ClpP/crotonase"/>
    <property type="match status" value="1"/>
</dbReference>
<dbReference type="AlphaFoldDB" id="A0A1I5PJT2"/>
<proteinExistence type="inferred from homology"/>
<reference evidence="4 5" key="1">
    <citation type="submission" date="2016-10" db="EMBL/GenBank/DDBJ databases">
        <authorList>
            <person name="de Groot N.N."/>
        </authorList>
    </citation>
    <scope>NUCLEOTIDE SEQUENCE [LARGE SCALE GENOMIC DNA]</scope>
    <source>
        <strain evidence="4 5">DSM 43067</strain>
    </source>
</reference>
<evidence type="ECO:0000256" key="1">
    <source>
        <dbReference type="ARBA" id="ARBA00005254"/>
    </source>
</evidence>
<dbReference type="Pfam" id="PF00378">
    <property type="entry name" value="ECH_1"/>
    <property type="match status" value="1"/>
</dbReference>
<dbReference type="InParanoid" id="A0A1I5PJT2"/>
<sequence length="288" mass="30988">MKDVHTDIAGHTAVVELRRPPSNHFDTALIAQLADTYEALDRDRSCRAIVLCSQGRHFCAGADFSRSDAVLDDASELYSQALRLFRCRTPVVAAVQGAAIGGGLGLALSADFRVGGAGSRFAANFSRLGFHPGFGISVTLPLVVGHQKALDYLITGRRFKGEEAHRAGLLDELTDDDDIRRTAMRLADRMASAAPLAVASIKRTMRQELVDRVADAMSRENQEQTRLRTTPDFAEGLTASSQRRPPNFTGAAPGPASPPSPGNCPQSSARNREAAPHAPGPFETLWEL</sequence>
<evidence type="ECO:0000256" key="2">
    <source>
        <dbReference type="RuleBase" id="RU003707"/>
    </source>
</evidence>
<name>A0A1I5PJT2_9ACTN</name>
<gene>
    <name evidence="4" type="ORF">SAMN04489713_113168</name>
</gene>
<evidence type="ECO:0000313" key="4">
    <source>
        <dbReference type="EMBL" id="SFP34378.1"/>
    </source>
</evidence>
<dbReference type="CDD" id="cd06558">
    <property type="entry name" value="crotonase-like"/>
    <property type="match status" value="1"/>
</dbReference>
<evidence type="ECO:0000256" key="3">
    <source>
        <dbReference type="SAM" id="MobiDB-lite"/>
    </source>
</evidence>
<dbReference type="InterPro" id="IPR029045">
    <property type="entry name" value="ClpP/crotonase-like_dom_sf"/>
</dbReference>
<accession>A0A1I5PJT2</accession>
<dbReference type="STRING" id="1993.SAMN04489713_113168"/>
<dbReference type="RefSeq" id="WP_075023276.1">
    <property type="nucleotide sequence ID" value="NZ_FOVH01000013.1"/>
</dbReference>
<dbReference type="Gene3D" id="3.90.226.10">
    <property type="entry name" value="2-enoyl-CoA Hydratase, Chain A, domain 1"/>
    <property type="match status" value="1"/>
</dbReference>
<dbReference type="PANTHER" id="PTHR11941">
    <property type="entry name" value="ENOYL-COA HYDRATASE-RELATED"/>
    <property type="match status" value="1"/>
</dbReference>
<keyword evidence="5" id="KW-1185">Reference proteome</keyword>
<dbReference type="PANTHER" id="PTHR11941:SF54">
    <property type="entry name" value="ENOYL-COA HYDRATASE, MITOCHONDRIAL"/>
    <property type="match status" value="1"/>
</dbReference>
<comment type="similarity">
    <text evidence="1 2">Belongs to the enoyl-CoA hydratase/isomerase family.</text>
</comment>
<dbReference type="InterPro" id="IPR001753">
    <property type="entry name" value="Enoyl-CoA_hydra/iso"/>
</dbReference>
<organism evidence="4 5">
    <name type="scientific">Actinomadura madurae</name>
    <dbReference type="NCBI Taxonomy" id="1993"/>
    <lineage>
        <taxon>Bacteria</taxon>
        <taxon>Bacillati</taxon>
        <taxon>Actinomycetota</taxon>
        <taxon>Actinomycetes</taxon>
        <taxon>Streptosporangiales</taxon>
        <taxon>Thermomonosporaceae</taxon>
        <taxon>Actinomadura</taxon>
    </lineage>
</organism>